<feature type="binding site" evidence="11">
    <location>
        <position position="138"/>
    </location>
    <ligand>
        <name>Zn(2+)</name>
        <dbReference type="ChEBI" id="CHEBI:29105"/>
    </ligand>
</feature>
<dbReference type="InterPro" id="IPR014710">
    <property type="entry name" value="RmlC-like_jellyroll"/>
</dbReference>
<dbReference type="EC" id="5.3.1.8" evidence="5 12"/>
<comment type="function">
    <text evidence="2">Involved in the synthesis of the GDP-mannose and dolichol-phosphate-mannose required for a number of critical mannosyl transfer reactions.</text>
</comment>
<feature type="active site" evidence="10">
    <location>
        <position position="298"/>
    </location>
</feature>
<evidence type="ECO:0000256" key="2">
    <source>
        <dbReference type="ARBA" id="ARBA00002564"/>
    </source>
</evidence>
<evidence type="ECO:0000259" key="15">
    <source>
        <dbReference type="Pfam" id="PF01238"/>
    </source>
</evidence>
<keyword evidence="7 11" id="KW-0479">Metal-binding</keyword>
<dbReference type="Gene3D" id="1.10.441.10">
    <property type="entry name" value="Phosphomannose Isomerase, domain 2"/>
    <property type="match status" value="1"/>
</dbReference>
<evidence type="ECO:0000259" key="17">
    <source>
        <dbReference type="Pfam" id="PF20512"/>
    </source>
</evidence>
<comment type="pathway">
    <text evidence="3 14">Nucleotide-sugar biosynthesis; GDP-alpha-D-mannose biosynthesis; alpha-D-mannose 1-phosphate from D-fructose 6-phosphate: step 1/2.</text>
</comment>
<dbReference type="UniPathway" id="UPA00126">
    <property type="reaction ID" value="UER00423"/>
</dbReference>
<keyword evidence="19" id="KW-1185">Reference proteome</keyword>
<dbReference type="Proteomes" id="UP000612746">
    <property type="component" value="Unassembled WGS sequence"/>
</dbReference>
<dbReference type="CDD" id="cd07011">
    <property type="entry name" value="cupin_PMI_type_I_N"/>
    <property type="match status" value="1"/>
</dbReference>
<comment type="caution">
    <text evidence="18">The sequence shown here is derived from an EMBL/GenBank/DDBJ whole genome shotgun (WGS) entry which is preliminary data.</text>
</comment>
<keyword evidence="8 11" id="KW-0862">Zinc</keyword>
<proteinExistence type="inferred from homology"/>
<evidence type="ECO:0000256" key="13">
    <source>
        <dbReference type="RuleBase" id="RU004189"/>
    </source>
</evidence>
<evidence type="ECO:0000256" key="5">
    <source>
        <dbReference type="ARBA" id="ARBA00011956"/>
    </source>
</evidence>
<dbReference type="GO" id="GO:0004476">
    <property type="term" value="F:mannose-6-phosphate isomerase activity"/>
    <property type="evidence" value="ECO:0007669"/>
    <property type="project" value="UniProtKB-EC"/>
</dbReference>
<organism evidence="18 19">
    <name type="scientific">Umbelopsis vinacea</name>
    <dbReference type="NCBI Taxonomy" id="44442"/>
    <lineage>
        <taxon>Eukaryota</taxon>
        <taxon>Fungi</taxon>
        <taxon>Fungi incertae sedis</taxon>
        <taxon>Mucoromycota</taxon>
        <taxon>Mucoromycotina</taxon>
        <taxon>Umbelopsidomycetes</taxon>
        <taxon>Umbelopsidales</taxon>
        <taxon>Umbelopsidaceae</taxon>
        <taxon>Umbelopsis</taxon>
    </lineage>
</organism>
<dbReference type="InterPro" id="IPR011051">
    <property type="entry name" value="RmlC_Cupin_sf"/>
</dbReference>
<dbReference type="PANTHER" id="PTHR10309:SF0">
    <property type="entry name" value="MANNOSE-6-PHOSPHATE ISOMERASE"/>
    <property type="match status" value="1"/>
</dbReference>
<comment type="cofactor">
    <cofactor evidence="11 12">
        <name>Zn(2+)</name>
        <dbReference type="ChEBI" id="CHEBI:29105"/>
    </cofactor>
    <text evidence="11 12">Binds 1 zinc ion per subunit.</text>
</comment>
<dbReference type="PROSITE" id="PS00966">
    <property type="entry name" value="PMI_I_2"/>
    <property type="match status" value="1"/>
</dbReference>
<dbReference type="InterPro" id="IPR046458">
    <property type="entry name" value="PMI_typeI_hel"/>
</dbReference>
<evidence type="ECO:0000256" key="7">
    <source>
        <dbReference type="ARBA" id="ARBA00022723"/>
    </source>
</evidence>
<dbReference type="Gene3D" id="2.60.120.10">
    <property type="entry name" value="Jelly Rolls"/>
    <property type="match status" value="2"/>
</dbReference>
<dbReference type="InterPro" id="IPR001250">
    <property type="entry name" value="Man6P_Isoase-1"/>
</dbReference>
<evidence type="ECO:0000256" key="9">
    <source>
        <dbReference type="ARBA" id="ARBA00023235"/>
    </source>
</evidence>
<feature type="domain" description="Phosphomannose isomerase type I catalytic" evidence="16">
    <location>
        <begin position="8"/>
        <end position="155"/>
    </location>
</feature>
<dbReference type="OrthoDB" id="6605218at2759"/>
<feature type="binding site" evidence="11">
    <location>
        <position position="113"/>
    </location>
    <ligand>
        <name>Zn(2+)</name>
        <dbReference type="ChEBI" id="CHEBI:29105"/>
    </ligand>
</feature>
<feature type="binding site" evidence="11">
    <location>
        <position position="279"/>
    </location>
    <ligand>
        <name>Zn(2+)</name>
        <dbReference type="ChEBI" id="CHEBI:29105"/>
    </ligand>
</feature>
<dbReference type="AlphaFoldDB" id="A0A8H7UA63"/>
<protein>
    <recommendedName>
        <fullName evidence="6 12">Mannose-6-phosphate isomerase</fullName>
        <ecNumber evidence="5 12">5.3.1.8</ecNumber>
    </recommendedName>
</protein>
<dbReference type="InterPro" id="IPR046456">
    <property type="entry name" value="PMI_typeI_C"/>
</dbReference>
<evidence type="ECO:0000256" key="12">
    <source>
        <dbReference type="RuleBase" id="RU000611"/>
    </source>
</evidence>
<keyword evidence="9 12" id="KW-0413">Isomerase</keyword>
<evidence type="ECO:0000256" key="4">
    <source>
        <dbReference type="ARBA" id="ARBA00010772"/>
    </source>
</evidence>
<evidence type="ECO:0000256" key="10">
    <source>
        <dbReference type="PIRSR" id="PIRSR001480-1"/>
    </source>
</evidence>
<gene>
    <name evidence="18" type="ORF">INT44_005535</name>
</gene>
<evidence type="ECO:0000259" key="16">
    <source>
        <dbReference type="Pfam" id="PF20511"/>
    </source>
</evidence>
<dbReference type="InterPro" id="IPR046457">
    <property type="entry name" value="PMI_typeI_cat"/>
</dbReference>
<feature type="domain" description="Phosphomannose isomerase type I C-terminal" evidence="15">
    <location>
        <begin position="336"/>
        <end position="379"/>
    </location>
</feature>
<evidence type="ECO:0000256" key="14">
    <source>
        <dbReference type="RuleBase" id="RU004248"/>
    </source>
</evidence>
<dbReference type="PIRSF" id="PIRSF001480">
    <property type="entry name" value="Mannose-6-phosphate_isomerase"/>
    <property type="match status" value="1"/>
</dbReference>
<evidence type="ECO:0000256" key="3">
    <source>
        <dbReference type="ARBA" id="ARBA00004666"/>
    </source>
</evidence>
<reference evidence="18" key="1">
    <citation type="submission" date="2020-12" db="EMBL/GenBank/DDBJ databases">
        <title>Metabolic potential, ecology and presence of endohyphal bacteria is reflected in genomic diversity of Mucoromycotina.</title>
        <authorList>
            <person name="Muszewska A."/>
            <person name="Okrasinska A."/>
            <person name="Steczkiewicz K."/>
            <person name="Drgas O."/>
            <person name="Orlowska M."/>
            <person name="Perlinska-Lenart U."/>
            <person name="Aleksandrzak-Piekarczyk T."/>
            <person name="Szatraj K."/>
            <person name="Zielenkiewicz U."/>
            <person name="Pilsyk S."/>
            <person name="Malc E."/>
            <person name="Mieczkowski P."/>
            <person name="Kruszewska J.S."/>
            <person name="Biernat P."/>
            <person name="Pawlowska J."/>
        </authorList>
    </citation>
    <scope>NUCLEOTIDE SEQUENCE</scope>
    <source>
        <strain evidence="18">WA0000051536</strain>
    </source>
</reference>
<dbReference type="FunFam" id="2.60.120.10:FF:000044">
    <property type="entry name" value="Mannose-6-phosphate isomerase"/>
    <property type="match status" value="1"/>
</dbReference>
<dbReference type="GO" id="GO:0009298">
    <property type="term" value="P:GDP-mannose biosynthetic process"/>
    <property type="evidence" value="ECO:0007669"/>
    <property type="project" value="UniProtKB-UniPathway"/>
</dbReference>
<feature type="binding site" evidence="11">
    <location>
        <position position="111"/>
    </location>
    <ligand>
        <name>Zn(2+)</name>
        <dbReference type="ChEBI" id="CHEBI:29105"/>
    </ligand>
</feature>
<dbReference type="SUPFAM" id="SSF51182">
    <property type="entry name" value="RmlC-like cupins"/>
    <property type="match status" value="1"/>
</dbReference>
<dbReference type="Pfam" id="PF01238">
    <property type="entry name" value="PMI_typeI_C"/>
    <property type="match status" value="1"/>
</dbReference>
<dbReference type="InterPro" id="IPR018050">
    <property type="entry name" value="Pmannose_isomerase-type1_CS"/>
</dbReference>
<name>A0A8H7UA63_9FUNG</name>
<accession>A0A8H7UA63</accession>
<dbReference type="GO" id="GO:0008270">
    <property type="term" value="F:zinc ion binding"/>
    <property type="evidence" value="ECO:0007669"/>
    <property type="project" value="InterPro"/>
</dbReference>
<sequence>MSSAEPAIYRLKAQTQSYDWGKLGDVSKVAEFARASGTTTDSSTPYAELWMGTHPNAPSYTMTKDNQESKALKDLISADQNLSTPEVYQQYEGDLPFLFKILSIRKALSIQAHPDKTLGAKLFKEFPNVYKDPNHKPEMAIAITPFEALCGFRPLEEIAGHLEQFPEFANIVGQDVASKFIATVKQSSHSTDEGSVTQNKTALKTLFSALMNKEQPEITKQLNALVDRVKGQDGMLPELITRLDQQYPGGDIGVFSVLMLNYIKLAPGEAIFLGANEPHAYLSGDCVECMAASDNVVRAGLTPKFKDVTVLVDMLTYRYGSAKSQLMTGSNFGPHSLLYDPPIDEFSVVLTSLKANETEVHQGVKGPSIFIVTGGEGSLTGESLKTESDFPLRAGYVYFIGANVPVKFEADGDGLEIYRAFTVIG</sequence>
<dbReference type="EMBL" id="JAEPRA010000025">
    <property type="protein sequence ID" value="KAG2172164.1"/>
    <property type="molecule type" value="Genomic_DNA"/>
</dbReference>
<evidence type="ECO:0000313" key="19">
    <source>
        <dbReference type="Proteomes" id="UP000612746"/>
    </source>
</evidence>
<dbReference type="NCBIfam" id="TIGR00218">
    <property type="entry name" value="manA"/>
    <property type="match status" value="1"/>
</dbReference>
<dbReference type="GO" id="GO:0005975">
    <property type="term" value="P:carbohydrate metabolic process"/>
    <property type="evidence" value="ECO:0007669"/>
    <property type="project" value="InterPro"/>
</dbReference>
<dbReference type="PRINTS" id="PR00714">
    <property type="entry name" value="MAN6PISMRASE"/>
</dbReference>
<dbReference type="Pfam" id="PF20511">
    <property type="entry name" value="PMI_typeI_cat"/>
    <property type="match status" value="1"/>
</dbReference>
<dbReference type="Pfam" id="PF20512">
    <property type="entry name" value="PMI_typeI_hel"/>
    <property type="match status" value="1"/>
</dbReference>
<dbReference type="PROSITE" id="PS00965">
    <property type="entry name" value="PMI_I_1"/>
    <property type="match status" value="1"/>
</dbReference>
<evidence type="ECO:0000256" key="8">
    <source>
        <dbReference type="ARBA" id="ARBA00022833"/>
    </source>
</evidence>
<evidence type="ECO:0000313" key="18">
    <source>
        <dbReference type="EMBL" id="KAG2172164.1"/>
    </source>
</evidence>
<comment type="similarity">
    <text evidence="4 13">Belongs to the mannose-6-phosphate isomerase type 1 family.</text>
</comment>
<dbReference type="GO" id="GO:0005829">
    <property type="term" value="C:cytosol"/>
    <property type="evidence" value="ECO:0007669"/>
    <property type="project" value="TreeGrafter"/>
</dbReference>
<feature type="domain" description="Phosphomannose isomerase type I helical insertion" evidence="17">
    <location>
        <begin position="171"/>
        <end position="260"/>
    </location>
</feature>
<comment type="catalytic activity">
    <reaction evidence="1 12">
        <text>D-mannose 6-phosphate = D-fructose 6-phosphate</text>
        <dbReference type="Rhea" id="RHEA:12356"/>
        <dbReference type="ChEBI" id="CHEBI:58735"/>
        <dbReference type="ChEBI" id="CHEBI:61527"/>
        <dbReference type="EC" id="5.3.1.8"/>
    </reaction>
</comment>
<evidence type="ECO:0000256" key="1">
    <source>
        <dbReference type="ARBA" id="ARBA00000757"/>
    </source>
</evidence>
<evidence type="ECO:0000256" key="6">
    <source>
        <dbReference type="ARBA" id="ARBA00018236"/>
    </source>
</evidence>
<dbReference type="PANTHER" id="PTHR10309">
    <property type="entry name" value="MANNOSE-6-PHOSPHATE ISOMERASE"/>
    <property type="match status" value="1"/>
</dbReference>
<dbReference type="InterPro" id="IPR016305">
    <property type="entry name" value="Mannose-6-P_Isomerase"/>
</dbReference>
<evidence type="ECO:0000256" key="11">
    <source>
        <dbReference type="PIRSR" id="PIRSR001480-2"/>
    </source>
</evidence>